<keyword evidence="2" id="KW-1185">Reference proteome</keyword>
<sequence length="89" mass="9293">MIGTVRPDVANGRQLIKRAAGADLLHPESPIGPDQLAPTVLSATLDEVAAVLRILDPAQCAALADQAIRLLEERAAQGSMLRLRGGVST</sequence>
<protein>
    <submittedName>
        <fullName evidence="1">Uncharacterized protein</fullName>
    </submittedName>
</protein>
<dbReference type="AlphaFoldDB" id="F9UIM7"/>
<dbReference type="EMBL" id="AFWV01000029">
    <property type="protein sequence ID" value="EGV15947.1"/>
    <property type="molecule type" value="Genomic_DNA"/>
</dbReference>
<evidence type="ECO:0000313" key="2">
    <source>
        <dbReference type="Proteomes" id="UP000005459"/>
    </source>
</evidence>
<gene>
    <name evidence="1" type="ORF">ThimaDRAFT_4780</name>
</gene>
<proteinExistence type="predicted"/>
<dbReference type="RefSeq" id="WP_007195648.1">
    <property type="nucleotide sequence ID" value="NZ_AFWV01000029.1"/>
</dbReference>
<organism evidence="1 2">
    <name type="scientific">Thiocapsa marina 5811</name>
    <dbReference type="NCBI Taxonomy" id="768671"/>
    <lineage>
        <taxon>Bacteria</taxon>
        <taxon>Pseudomonadati</taxon>
        <taxon>Pseudomonadota</taxon>
        <taxon>Gammaproteobacteria</taxon>
        <taxon>Chromatiales</taxon>
        <taxon>Chromatiaceae</taxon>
        <taxon>Thiocapsa</taxon>
    </lineage>
</organism>
<dbReference type="Proteomes" id="UP000005459">
    <property type="component" value="Unassembled WGS sequence"/>
</dbReference>
<evidence type="ECO:0000313" key="1">
    <source>
        <dbReference type="EMBL" id="EGV15947.1"/>
    </source>
</evidence>
<name>F9UIM7_9GAMM</name>
<accession>F9UIM7</accession>
<reference evidence="1 2" key="1">
    <citation type="submission" date="2011-06" db="EMBL/GenBank/DDBJ databases">
        <title>The draft genome of Thiocapsa marina 5811.</title>
        <authorList>
            <consortium name="US DOE Joint Genome Institute (JGI-PGF)"/>
            <person name="Lucas S."/>
            <person name="Han J."/>
            <person name="Cheng J.-F."/>
            <person name="Goodwin L."/>
            <person name="Pitluck S."/>
            <person name="Peters L."/>
            <person name="Land M.L."/>
            <person name="Hauser L."/>
            <person name="Vogl K."/>
            <person name="Liu Z."/>
            <person name="Imhoff J."/>
            <person name="Thiel V."/>
            <person name="Frigaard N.-U."/>
            <person name="Bryant D."/>
            <person name="Woyke T.J."/>
        </authorList>
    </citation>
    <scope>NUCLEOTIDE SEQUENCE [LARGE SCALE GENOMIC DNA]</scope>
    <source>
        <strain evidence="1 2">5811</strain>
    </source>
</reference>